<sequence length="224" mass="24990">MSSFTQLVHLVAAHNKAAADAACLGVNVMCAFYVFSAVDTRLKDVKINWIDFRKISSGRLQCIYKYYFIASAPFSSYSMCKPFHPLVVKKSVPPAVDQYGMETLRDDLQRPSVCLLRARMSIVKKSVPPAVDQYGMEIPTDDQFNHQYAFTSAQGCVKFHAIGVHLQGVHNKAYLRSLFSPAVGSIWDGDTQRRPATISMFTSRKDVKFHAIGTRAARSQQGSQ</sequence>
<evidence type="ECO:0000313" key="2">
    <source>
        <dbReference type="Proteomes" id="UP000886998"/>
    </source>
</evidence>
<dbReference type="EMBL" id="BMAV01017431">
    <property type="protein sequence ID" value="GFY69072.1"/>
    <property type="molecule type" value="Genomic_DNA"/>
</dbReference>
<name>A0A8X6YBJ2_9ARAC</name>
<comment type="caution">
    <text evidence="1">The sequence shown here is derived from an EMBL/GenBank/DDBJ whole genome shotgun (WGS) entry which is preliminary data.</text>
</comment>
<organism evidence="1 2">
    <name type="scientific">Trichonephila inaurata madagascariensis</name>
    <dbReference type="NCBI Taxonomy" id="2747483"/>
    <lineage>
        <taxon>Eukaryota</taxon>
        <taxon>Metazoa</taxon>
        <taxon>Ecdysozoa</taxon>
        <taxon>Arthropoda</taxon>
        <taxon>Chelicerata</taxon>
        <taxon>Arachnida</taxon>
        <taxon>Araneae</taxon>
        <taxon>Araneomorphae</taxon>
        <taxon>Entelegynae</taxon>
        <taxon>Araneoidea</taxon>
        <taxon>Nephilidae</taxon>
        <taxon>Trichonephila</taxon>
        <taxon>Trichonephila inaurata</taxon>
    </lineage>
</organism>
<protein>
    <submittedName>
        <fullName evidence="1">Uncharacterized protein</fullName>
    </submittedName>
</protein>
<proteinExistence type="predicted"/>
<dbReference type="AlphaFoldDB" id="A0A8X6YBJ2"/>
<reference evidence="1" key="1">
    <citation type="submission" date="2020-08" db="EMBL/GenBank/DDBJ databases">
        <title>Multicomponent nature underlies the extraordinary mechanical properties of spider dragline silk.</title>
        <authorList>
            <person name="Kono N."/>
            <person name="Nakamura H."/>
            <person name="Mori M."/>
            <person name="Yoshida Y."/>
            <person name="Ohtoshi R."/>
            <person name="Malay A.D."/>
            <person name="Moran D.A.P."/>
            <person name="Tomita M."/>
            <person name="Numata K."/>
            <person name="Arakawa K."/>
        </authorList>
    </citation>
    <scope>NUCLEOTIDE SEQUENCE</scope>
</reference>
<accession>A0A8X6YBJ2</accession>
<keyword evidence="2" id="KW-1185">Reference proteome</keyword>
<dbReference type="Proteomes" id="UP000886998">
    <property type="component" value="Unassembled WGS sequence"/>
</dbReference>
<gene>
    <name evidence="1" type="ORF">TNIN_197361</name>
</gene>
<evidence type="ECO:0000313" key="1">
    <source>
        <dbReference type="EMBL" id="GFY69072.1"/>
    </source>
</evidence>